<evidence type="ECO:0000313" key="2">
    <source>
        <dbReference type="Proteomes" id="UP000790709"/>
    </source>
</evidence>
<reference evidence="1" key="1">
    <citation type="journal article" date="2021" name="New Phytol.">
        <title>Evolutionary innovations through gain and loss of genes in the ectomycorrhizal Boletales.</title>
        <authorList>
            <person name="Wu G."/>
            <person name="Miyauchi S."/>
            <person name="Morin E."/>
            <person name="Kuo A."/>
            <person name="Drula E."/>
            <person name="Varga T."/>
            <person name="Kohler A."/>
            <person name="Feng B."/>
            <person name="Cao Y."/>
            <person name="Lipzen A."/>
            <person name="Daum C."/>
            <person name="Hundley H."/>
            <person name="Pangilinan J."/>
            <person name="Johnson J."/>
            <person name="Barry K."/>
            <person name="LaButti K."/>
            <person name="Ng V."/>
            <person name="Ahrendt S."/>
            <person name="Min B."/>
            <person name="Choi I.G."/>
            <person name="Park H."/>
            <person name="Plett J.M."/>
            <person name="Magnuson J."/>
            <person name="Spatafora J.W."/>
            <person name="Nagy L.G."/>
            <person name="Henrissat B."/>
            <person name="Grigoriev I.V."/>
            <person name="Yang Z.L."/>
            <person name="Xu J."/>
            <person name="Martin F.M."/>
        </authorList>
    </citation>
    <scope>NUCLEOTIDE SEQUENCE</scope>
    <source>
        <strain evidence="1">KUC20120723A-06</strain>
    </source>
</reference>
<protein>
    <submittedName>
        <fullName evidence="1">Uncharacterized protein</fullName>
    </submittedName>
</protein>
<proteinExistence type="predicted"/>
<keyword evidence="2" id="KW-1185">Reference proteome</keyword>
<accession>A0ACB8BPL0</accession>
<gene>
    <name evidence="1" type="ORF">BV22DRAFT_1086317</name>
</gene>
<dbReference type="EMBL" id="MU266377">
    <property type="protein sequence ID" value="KAH7926792.1"/>
    <property type="molecule type" value="Genomic_DNA"/>
</dbReference>
<comment type="caution">
    <text evidence="1">The sequence shown here is derived from an EMBL/GenBank/DDBJ whole genome shotgun (WGS) entry which is preliminary data.</text>
</comment>
<dbReference type="Proteomes" id="UP000790709">
    <property type="component" value="Unassembled WGS sequence"/>
</dbReference>
<evidence type="ECO:0000313" key="1">
    <source>
        <dbReference type="EMBL" id="KAH7926792.1"/>
    </source>
</evidence>
<organism evidence="1 2">
    <name type="scientific">Leucogyrophana mollusca</name>
    <dbReference type="NCBI Taxonomy" id="85980"/>
    <lineage>
        <taxon>Eukaryota</taxon>
        <taxon>Fungi</taxon>
        <taxon>Dikarya</taxon>
        <taxon>Basidiomycota</taxon>
        <taxon>Agaricomycotina</taxon>
        <taxon>Agaricomycetes</taxon>
        <taxon>Agaricomycetidae</taxon>
        <taxon>Boletales</taxon>
        <taxon>Boletales incertae sedis</taxon>
        <taxon>Leucogyrophana</taxon>
    </lineage>
</organism>
<sequence length="193" mass="21175">MESARDIVDVSTIGGNASQELKESVFSFLQREREVASQLPPFKGFEPEIASRVVWREISILRNAEEPERLEGRVVFEIKVEEDMVNGRGTLHGACSGLLIDNCSTMPILVLGLAANGQGETGVSQSLTVLYHSPAMLGDKLRIVCTTLTLGNRALSSRCEIWDETRHRLVASGVHTKMVASSPKDNLRLVSKL</sequence>
<name>A0ACB8BPL0_9AGAM</name>